<evidence type="ECO:0000313" key="2">
    <source>
        <dbReference type="Proteomes" id="UP000027730"/>
    </source>
</evidence>
<accession>A0A074WBR5</accession>
<dbReference type="AlphaFoldDB" id="A0A074WBR5"/>
<dbReference type="Proteomes" id="UP000027730">
    <property type="component" value="Unassembled WGS sequence"/>
</dbReference>
<dbReference type="OrthoDB" id="3649621at2759"/>
<reference evidence="1 2" key="1">
    <citation type="journal article" date="2014" name="BMC Genomics">
        <title>Genome sequencing of four Aureobasidium pullulans varieties: biotechnological potential, stress tolerance, and description of new species.</title>
        <authorList>
            <person name="Gostin Ar C."/>
            <person name="Ohm R.A."/>
            <person name="Kogej T."/>
            <person name="Sonjak S."/>
            <person name="Turk M."/>
            <person name="Zajc J."/>
            <person name="Zalar P."/>
            <person name="Grube M."/>
            <person name="Sun H."/>
            <person name="Han J."/>
            <person name="Sharma A."/>
            <person name="Chiniquy J."/>
            <person name="Ngan C.Y."/>
            <person name="Lipzen A."/>
            <person name="Barry K."/>
            <person name="Grigoriev I.V."/>
            <person name="Gunde-Cimerman N."/>
        </authorList>
    </citation>
    <scope>NUCLEOTIDE SEQUENCE [LARGE SCALE GENOMIC DNA]</scope>
    <source>
        <strain evidence="1 2">CBS 147.97</strain>
    </source>
</reference>
<organism evidence="1 2">
    <name type="scientific">Aureobasidium namibiae CBS 147.97</name>
    <dbReference type="NCBI Taxonomy" id="1043004"/>
    <lineage>
        <taxon>Eukaryota</taxon>
        <taxon>Fungi</taxon>
        <taxon>Dikarya</taxon>
        <taxon>Ascomycota</taxon>
        <taxon>Pezizomycotina</taxon>
        <taxon>Dothideomycetes</taxon>
        <taxon>Dothideomycetidae</taxon>
        <taxon>Dothideales</taxon>
        <taxon>Saccotheciaceae</taxon>
        <taxon>Aureobasidium</taxon>
    </lineage>
</organism>
<proteinExistence type="predicted"/>
<name>A0A074WBR5_9PEZI</name>
<gene>
    <name evidence="1" type="ORF">M436DRAFT_85935</name>
</gene>
<evidence type="ECO:0000313" key="1">
    <source>
        <dbReference type="EMBL" id="KEQ69014.1"/>
    </source>
</evidence>
<keyword evidence="2" id="KW-1185">Reference proteome</keyword>
<dbReference type="RefSeq" id="XP_013423216.1">
    <property type="nucleotide sequence ID" value="XM_013567762.1"/>
</dbReference>
<sequence length="125" mass="14048">MSGYTVDENSKAVYGESYARMNKLHEEGYPKSAADAEAIAINLISYADLPLLHRTHAHMVLGCGNQDNFLWHAEEAVRIVKQDIEWYGESPVPPALLSDAQDTFNHAKQDYEQLEKIKGEREAQG</sequence>
<dbReference type="HOGENOM" id="CLU_1992178_0_0_1"/>
<dbReference type="GeneID" id="25417611"/>
<dbReference type="EMBL" id="KL584724">
    <property type="protein sequence ID" value="KEQ69014.1"/>
    <property type="molecule type" value="Genomic_DNA"/>
</dbReference>
<protein>
    <submittedName>
        <fullName evidence="1">Uncharacterized protein</fullName>
    </submittedName>
</protein>